<feature type="region of interest" description="Disordered" evidence="1">
    <location>
        <begin position="1"/>
        <end position="141"/>
    </location>
</feature>
<proteinExistence type="predicted"/>
<dbReference type="AlphaFoldDB" id="A0A314L7Q0"/>
<evidence type="ECO:0000313" key="3">
    <source>
        <dbReference type="EMBL" id="OIT37646.1"/>
    </source>
</evidence>
<feature type="compositionally biased region" description="Basic and acidic residues" evidence="1">
    <location>
        <begin position="99"/>
        <end position="119"/>
    </location>
</feature>
<organism evidence="3 4">
    <name type="scientific">Nicotiana attenuata</name>
    <name type="common">Coyote tobacco</name>
    <dbReference type="NCBI Taxonomy" id="49451"/>
    <lineage>
        <taxon>Eukaryota</taxon>
        <taxon>Viridiplantae</taxon>
        <taxon>Streptophyta</taxon>
        <taxon>Embryophyta</taxon>
        <taxon>Tracheophyta</taxon>
        <taxon>Spermatophyta</taxon>
        <taxon>Magnoliopsida</taxon>
        <taxon>eudicotyledons</taxon>
        <taxon>Gunneridae</taxon>
        <taxon>Pentapetalae</taxon>
        <taxon>asterids</taxon>
        <taxon>lamiids</taxon>
        <taxon>Solanales</taxon>
        <taxon>Solanaceae</taxon>
        <taxon>Nicotianoideae</taxon>
        <taxon>Nicotianeae</taxon>
        <taxon>Nicotiana</taxon>
    </lineage>
</organism>
<protein>
    <submittedName>
        <fullName evidence="3">Uncharacterized protein</fullName>
    </submittedName>
</protein>
<keyword evidence="4" id="KW-1185">Reference proteome</keyword>
<sequence>MVYFRSHGAGGSGKPPPKKPLTDRTVAEKGDTEARTKARHDKEKNETSEVDIEATFLSTERPPQIQQRVPQQRTSRLREVPLQIREGASKPPPAKKRKVAEVKGKGKAEKVIESESEHDSSDEEEAAIPLHDGKGEPSVPGATAIWETKFVSESAWNKRKQIKTKQINPTLFGRPLNFGATKSSYPDILQVIEQNGWTGFAQGPKGEGNLTLVRELYANWDPDRGNDIFWVRGTQVDIFASTINKFMPATRKSVVIWERVFLVYALMTGIAVNVRAILRSQMEKTRKNMQWTLYFVHTLTALLAKYKLTEKEDELCGSTESAVRDISSVLDPLEMTIKKKGHGERITDMEGALQQLRAELEARDRALLATQETRDQWMREQFSVLLEAVRGQRHVRHIGVQTDFEESGDAELSALSATDDTATEEPTEVREVAIGNAAPTREGEMIAVVDTAGIALEDPSALRTE</sequence>
<keyword evidence="2" id="KW-0472">Membrane</keyword>
<dbReference type="Gramene" id="OIT37646">
    <property type="protein sequence ID" value="OIT37646"/>
    <property type="gene ID" value="A4A49_27707"/>
</dbReference>
<evidence type="ECO:0000256" key="1">
    <source>
        <dbReference type="SAM" id="MobiDB-lite"/>
    </source>
</evidence>
<dbReference type="Proteomes" id="UP000187609">
    <property type="component" value="Unassembled WGS sequence"/>
</dbReference>
<accession>A0A314L7Q0</accession>
<keyword evidence="2" id="KW-0812">Transmembrane</keyword>
<gene>
    <name evidence="3" type="ORF">A4A49_27707</name>
</gene>
<dbReference type="EMBL" id="MJEQ01000287">
    <property type="protein sequence ID" value="OIT37646.1"/>
    <property type="molecule type" value="Genomic_DNA"/>
</dbReference>
<feature type="compositionally biased region" description="Basic and acidic residues" evidence="1">
    <location>
        <begin position="20"/>
        <end position="47"/>
    </location>
</feature>
<feature type="compositionally biased region" description="Low complexity" evidence="1">
    <location>
        <begin position="61"/>
        <end position="73"/>
    </location>
</feature>
<comment type="caution">
    <text evidence="3">The sequence shown here is derived from an EMBL/GenBank/DDBJ whole genome shotgun (WGS) entry which is preliminary data.</text>
</comment>
<keyword evidence="2" id="KW-1133">Transmembrane helix</keyword>
<evidence type="ECO:0000313" key="4">
    <source>
        <dbReference type="Proteomes" id="UP000187609"/>
    </source>
</evidence>
<evidence type="ECO:0000256" key="2">
    <source>
        <dbReference type="SAM" id="Phobius"/>
    </source>
</evidence>
<reference evidence="3" key="1">
    <citation type="submission" date="2016-11" db="EMBL/GenBank/DDBJ databases">
        <title>The genome of Nicotiana attenuata.</title>
        <authorList>
            <person name="Xu S."/>
            <person name="Brockmoeller T."/>
            <person name="Gaquerel E."/>
            <person name="Navarro A."/>
            <person name="Kuhl H."/>
            <person name="Gase K."/>
            <person name="Ling Z."/>
            <person name="Zhou W."/>
            <person name="Kreitzer C."/>
            <person name="Stanke M."/>
            <person name="Tang H."/>
            <person name="Lyons E."/>
            <person name="Pandey P."/>
            <person name="Pandey S.P."/>
            <person name="Timmermann B."/>
            <person name="Baldwin I.T."/>
        </authorList>
    </citation>
    <scope>NUCLEOTIDE SEQUENCE [LARGE SCALE GENOMIC DNA]</scope>
    <source>
        <strain evidence="3">UT</strain>
    </source>
</reference>
<feature type="transmembrane region" description="Helical" evidence="2">
    <location>
        <begin position="261"/>
        <end position="278"/>
    </location>
</feature>
<name>A0A314L7Q0_NICAT</name>
<dbReference type="SMR" id="A0A314L7Q0"/>